<protein>
    <submittedName>
        <fullName evidence="1">Uncharacterized protein</fullName>
    </submittedName>
</protein>
<accession>A0A9N9XV25</accession>
<organism evidence="1 2">
    <name type="scientific">Phyllotreta striolata</name>
    <name type="common">Striped flea beetle</name>
    <name type="synonym">Crioceris striolata</name>
    <dbReference type="NCBI Taxonomy" id="444603"/>
    <lineage>
        <taxon>Eukaryota</taxon>
        <taxon>Metazoa</taxon>
        <taxon>Ecdysozoa</taxon>
        <taxon>Arthropoda</taxon>
        <taxon>Hexapoda</taxon>
        <taxon>Insecta</taxon>
        <taxon>Pterygota</taxon>
        <taxon>Neoptera</taxon>
        <taxon>Endopterygota</taxon>
        <taxon>Coleoptera</taxon>
        <taxon>Polyphaga</taxon>
        <taxon>Cucujiformia</taxon>
        <taxon>Chrysomeloidea</taxon>
        <taxon>Chrysomelidae</taxon>
        <taxon>Galerucinae</taxon>
        <taxon>Alticini</taxon>
        <taxon>Phyllotreta</taxon>
    </lineage>
</organism>
<sequence length="41" mass="4627">MPLYPRINGTREHPRTGCYATGQLCELATNLCSNNLTVMRM</sequence>
<name>A0A9N9XV25_PHYSR</name>
<dbReference type="AlphaFoldDB" id="A0A9N9XV25"/>
<keyword evidence="2" id="KW-1185">Reference proteome</keyword>
<proteinExistence type="predicted"/>
<reference evidence="1" key="1">
    <citation type="submission" date="2022-01" db="EMBL/GenBank/DDBJ databases">
        <authorList>
            <person name="King R."/>
        </authorList>
    </citation>
    <scope>NUCLEOTIDE SEQUENCE</scope>
</reference>
<evidence type="ECO:0000313" key="1">
    <source>
        <dbReference type="EMBL" id="CAG9865467.1"/>
    </source>
</evidence>
<dbReference type="Proteomes" id="UP001153712">
    <property type="component" value="Chromosome 9"/>
</dbReference>
<dbReference type="EMBL" id="OU900102">
    <property type="protein sequence ID" value="CAG9865467.1"/>
    <property type="molecule type" value="Genomic_DNA"/>
</dbReference>
<evidence type="ECO:0000313" key="2">
    <source>
        <dbReference type="Proteomes" id="UP001153712"/>
    </source>
</evidence>
<gene>
    <name evidence="1" type="ORF">PHYEVI_LOCUS11701</name>
</gene>